<dbReference type="Proteomes" id="UP000007472">
    <property type="component" value="Chromosome"/>
</dbReference>
<proteinExistence type="predicted"/>
<dbReference type="EMBL" id="CP002456">
    <property type="protein sequence ID" value="ADU91961.1"/>
    <property type="molecule type" value="Genomic_DNA"/>
</dbReference>
<dbReference type="PROSITE" id="PS51186">
    <property type="entry name" value="GNAT"/>
    <property type="match status" value="1"/>
</dbReference>
<evidence type="ECO:0000313" key="3">
    <source>
        <dbReference type="Proteomes" id="UP000007472"/>
    </source>
</evidence>
<dbReference type="Gene3D" id="3.40.630.30">
    <property type="match status" value="1"/>
</dbReference>
<gene>
    <name evidence="2" type="ordered locus">TEQUI_1036</name>
</gene>
<evidence type="ECO:0000259" key="1">
    <source>
        <dbReference type="PROSITE" id="PS51186"/>
    </source>
</evidence>
<dbReference type="AlphaFoldDB" id="A0A654KHQ2"/>
<dbReference type="InterPro" id="IPR016181">
    <property type="entry name" value="Acyl_CoA_acyltransferase"/>
</dbReference>
<protein>
    <submittedName>
        <fullName evidence="2">GCN5-related N-acetyltransferase</fullName>
    </submittedName>
</protein>
<dbReference type="Pfam" id="PF00583">
    <property type="entry name" value="Acetyltransf_1"/>
    <property type="match status" value="1"/>
</dbReference>
<accession>A0A654KHQ2</accession>
<dbReference type="InterPro" id="IPR000182">
    <property type="entry name" value="GNAT_dom"/>
</dbReference>
<dbReference type="SUPFAM" id="SSF55729">
    <property type="entry name" value="Acyl-CoA N-acyltransferases (Nat)"/>
    <property type="match status" value="1"/>
</dbReference>
<organism evidence="2 3">
    <name type="scientific">Taylorella equigenitalis (strain MCE9)</name>
    <dbReference type="NCBI Taxonomy" id="937774"/>
    <lineage>
        <taxon>Bacteria</taxon>
        <taxon>Pseudomonadati</taxon>
        <taxon>Pseudomonadota</taxon>
        <taxon>Betaproteobacteria</taxon>
        <taxon>Burkholderiales</taxon>
        <taxon>Alcaligenaceae</taxon>
        <taxon>Taylorella</taxon>
    </lineage>
</organism>
<dbReference type="KEGG" id="teq:TEQUI_1036"/>
<dbReference type="CDD" id="cd04301">
    <property type="entry name" value="NAT_SF"/>
    <property type="match status" value="1"/>
</dbReference>
<name>A0A654KHQ2_TAYEM</name>
<dbReference type="GO" id="GO:0016747">
    <property type="term" value="F:acyltransferase activity, transferring groups other than amino-acyl groups"/>
    <property type="evidence" value="ECO:0007669"/>
    <property type="project" value="InterPro"/>
</dbReference>
<keyword evidence="2" id="KW-0808">Transferase</keyword>
<sequence>MKLRNAQIEDLDSILDLQHIAYPEYLHESRETFQSRISHSPQNCWVVEDDKGIICAYLLAIIEDICNIPSLGQVIKKSTLADWNEAQNAGQTKAQNAGQIVLFLHDMVVSPDCRGQGISTMLLDHELAVSHSQGVSEAYLVAVQGADRLWARYGFNLIDGNALAFDLSSYGPTAKLMHMHISPHK</sequence>
<reference evidence="2 3" key="1">
    <citation type="journal article" date="2011" name="J. Bacteriol.">
        <title>Genome sequence of Taylorella equigenitalis MCE9, the causative agent of contagious equine metritis.</title>
        <authorList>
            <person name="Hebert L."/>
            <person name="Moumen B."/>
            <person name="Duquesne F."/>
            <person name="Breuil M.F."/>
            <person name="Laugier C."/>
            <person name="Batto J.M."/>
            <person name="Renault P."/>
            <person name="Petry S."/>
        </authorList>
    </citation>
    <scope>NUCLEOTIDE SEQUENCE [LARGE SCALE GENOMIC DNA]</scope>
    <source>
        <strain evidence="2 3">MCE9</strain>
    </source>
</reference>
<evidence type="ECO:0000313" key="2">
    <source>
        <dbReference type="EMBL" id="ADU91961.1"/>
    </source>
</evidence>
<feature type="domain" description="N-acetyltransferase" evidence="1">
    <location>
        <begin position="1"/>
        <end position="182"/>
    </location>
</feature>